<protein>
    <submittedName>
        <fullName evidence="2">Uncharacterized protein</fullName>
    </submittedName>
</protein>
<organism evidence="2">
    <name type="scientific">Tanacetum cinerariifolium</name>
    <name type="common">Dalmatian daisy</name>
    <name type="synonym">Chrysanthemum cinerariifolium</name>
    <dbReference type="NCBI Taxonomy" id="118510"/>
    <lineage>
        <taxon>Eukaryota</taxon>
        <taxon>Viridiplantae</taxon>
        <taxon>Streptophyta</taxon>
        <taxon>Embryophyta</taxon>
        <taxon>Tracheophyta</taxon>
        <taxon>Spermatophyta</taxon>
        <taxon>Magnoliopsida</taxon>
        <taxon>eudicotyledons</taxon>
        <taxon>Gunneridae</taxon>
        <taxon>Pentapetalae</taxon>
        <taxon>asterids</taxon>
        <taxon>campanulids</taxon>
        <taxon>Asterales</taxon>
        <taxon>Asteraceae</taxon>
        <taxon>Asteroideae</taxon>
        <taxon>Anthemideae</taxon>
        <taxon>Anthemidinae</taxon>
        <taxon>Tanacetum</taxon>
    </lineage>
</organism>
<dbReference type="AlphaFoldDB" id="A0A699U8F0"/>
<name>A0A699U8F0_TANCI</name>
<reference evidence="2" key="1">
    <citation type="journal article" date="2019" name="Sci. Rep.">
        <title>Draft genome of Tanacetum cinerariifolium, the natural source of mosquito coil.</title>
        <authorList>
            <person name="Yamashiro T."/>
            <person name="Shiraishi A."/>
            <person name="Satake H."/>
            <person name="Nakayama K."/>
        </authorList>
    </citation>
    <scope>NUCLEOTIDE SEQUENCE</scope>
</reference>
<feature type="compositionally biased region" description="Basic residues" evidence="1">
    <location>
        <begin position="27"/>
        <end position="41"/>
    </location>
</feature>
<dbReference type="EMBL" id="BKCJ011312727">
    <property type="protein sequence ID" value="GFD19202.1"/>
    <property type="molecule type" value="Genomic_DNA"/>
</dbReference>
<proteinExistence type="predicted"/>
<feature type="non-terminal residue" evidence="2">
    <location>
        <position position="1"/>
    </location>
</feature>
<comment type="caution">
    <text evidence="2">The sequence shown here is derived from an EMBL/GenBank/DDBJ whole genome shotgun (WGS) entry which is preliminary data.</text>
</comment>
<evidence type="ECO:0000256" key="1">
    <source>
        <dbReference type="SAM" id="MobiDB-lite"/>
    </source>
</evidence>
<accession>A0A699U8F0</accession>
<gene>
    <name evidence="2" type="ORF">Tci_891171</name>
</gene>
<feature type="compositionally biased region" description="Polar residues" evidence="1">
    <location>
        <begin position="1"/>
        <end position="15"/>
    </location>
</feature>
<feature type="compositionally biased region" description="Polar residues" evidence="1">
    <location>
        <begin position="42"/>
        <end position="57"/>
    </location>
</feature>
<evidence type="ECO:0000313" key="2">
    <source>
        <dbReference type="EMBL" id="GFD19202.1"/>
    </source>
</evidence>
<sequence length="65" mass="7274">RVSSINASRSKPKSNTKNDRIPQPSSRSKKNKVEAHHRKFKSSANKNNHVSNCNANVKNVALSEF</sequence>
<feature type="region of interest" description="Disordered" evidence="1">
    <location>
        <begin position="1"/>
        <end position="65"/>
    </location>
</feature>